<dbReference type="InterPro" id="IPR017853">
    <property type="entry name" value="GH"/>
</dbReference>
<dbReference type="InterPro" id="IPR051923">
    <property type="entry name" value="Glycosyl_Hydrolase_39"/>
</dbReference>
<dbReference type="Gene3D" id="3.20.20.80">
    <property type="entry name" value="Glycosidases"/>
    <property type="match status" value="1"/>
</dbReference>
<proteinExistence type="predicted"/>
<dbReference type="Pfam" id="PF00232">
    <property type="entry name" value="Glyco_hydro_1"/>
    <property type="match status" value="1"/>
</dbReference>
<dbReference type="InterPro" id="IPR001360">
    <property type="entry name" value="Glyco_hydro_1"/>
</dbReference>
<dbReference type="STRING" id="1121959.SAMN02746009_02548"/>
<dbReference type="PANTHER" id="PTHR12631:SF10">
    <property type="entry name" value="BETA-XYLOSIDASE-LIKE PROTEIN-RELATED"/>
    <property type="match status" value="1"/>
</dbReference>
<dbReference type="AlphaFoldDB" id="A0A1M6ZQZ1"/>
<evidence type="ECO:0000313" key="1">
    <source>
        <dbReference type="EMBL" id="SHL32850.1"/>
    </source>
</evidence>
<keyword evidence="2" id="KW-1185">Reference proteome</keyword>
<dbReference type="PANTHER" id="PTHR12631">
    <property type="entry name" value="ALPHA-L-IDURONIDASE"/>
    <property type="match status" value="1"/>
</dbReference>
<dbReference type="EMBL" id="FRAS01000013">
    <property type="protein sequence ID" value="SHL32850.1"/>
    <property type="molecule type" value="Genomic_DNA"/>
</dbReference>
<accession>A0A1M6ZQZ1</accession>
<dbReference type="GO" id="GO:0004553">
    <property type="term" value="F:hydrolase activity, hydrolyzing O-glycosyl compounds"/>
    <property type="evidence" value="ECO:0007669"/>
    <property type="project" value="InterPro"/>
</dbReference>
<dbReference type="OrthoDB" id="9803892at2"/>
<dbReference type="Proteomes" id="UP000183947">
    <property type="component" value="Unassembled WGS sequence"/>
</dbReference>
<dbReference type="SUPFAM" id="SSF51445">
    <property type="entry name" value="(Trans)glycosidases"/>
    <property type="match status" value="1"/>
</dbReference>
<name>A0A1M6ZQZ1_9BACT</name>
<dbReference type="GO" id="GO:0005975">
    <property type="term" value="P:carbohydrate metabolic process"/>
    <property type="evidence" value="ECO:0007669"/>
    <property type="project" value="InterPro"/>
</dbReference>
<dbReference type="RefSeq" id="WP_073285502.1">
    <property type="nucleotide sequence ID" value="NZ_FRAS01000013.1"/>
</dbReference>
<protein>
    <submittedName>
        <fullName evidence="1">Beta-glucosidase/6-phospho-beta-glucosidase/beta-galactosidase</fullName>
    </submittedName>
</protein>
<organism evidence="1 2">
    <name type="scientific">Hymenobacter psychrotolerans DSM 18569</name>
    <dbReference type="NCBI Taxonomy" id="1121959"/>
    <lineage>
        <taxon>Bacteria</taxon>
        <taxon>Pseudomonadati</taxon>
        <taxon>Bacteroidota</taxon>
        <taxon>Cytophagia</taxon>
        <taxon>Cytophagales</taxon>
        <taxon>Hymenobacteraceae</taxon>
        <taxon>Hymenobacter</taxon>
    </lineage>
</organism>
<gene>
    <name evidence="1" type="ORF">SAMN02746009_02548</name>
</gene>
<sequence>MSPFLFATGIENSYPTIRLPDGTTHRVDELEKTGHYARWREDFALVKDMGLEFLRYGPPYYRVHQGPGQYDWAFTDETFGALRELGITPIVDLLHFGLPDWLGNFQNPAFPEHFAAYAGAFAARFPELQFYTPINEIFVTTMFSAQYGWWNECLASDQAFVTALKHLCRAGVLAMQAILAVQPGATFVQSESAEYFHPETPAARPLTDFLNQKRFLSLDLTYGYPVSVAMYQYLLQNGMRPEEYQWFGAQNIKAKCIMGIDYYRTNERLVRPDGSTYPAGDVFGFYVVARQYFDRYRMPLMHTETNLWEPDSVSWLWRQWANAYRLKQDGIPLVGFTWYSLLDQVDWDTALRENNGRVNPLGLYDLDRKMRPVGRAYQRLIAQWKDVLRDESYGVHINY</sequence>
<evidence type="ECO:0000313" key="2">
    <source>
        <dbReference type="Proteomes" id="UP000183947"/>
    </source>
</evidence>
<reference evidence="2" key="1">
    <citation type="submission" date="2016-11" db="EMBL/GenBank/DDBJ databases">
        <authorList>
            <person name="Varghese N."/>
            <person name="Submissions S."/>
        </authorList>
    </citation>
    <scope>NUCLEOTIDE SEQUENCE [LARGE SCALE GENOMIC DNA]</scope>
    <source>
        <strain evidence="2">DSM 18569</strain>
    </source>
</reference>